<dbReference type="GO" id="GO:0016747">
    <property type="term" value="F:acyltransferase activity, transferring groups other than amino-acyl groups"/>
    <property type="evidence" value="ECO:0007669"/>
    <property type="project" value="InterPro"/>
</dbReference>
<dbReference type="AlphaFoldDB" id="A0A561WKR0"/>
<accession>A0A561WKR0</accession>
<sequence>MTPVVRRLTAADWPRVIALESEAYRGRGLSESPAALRSRARVSPSTALVVDIGGEVAGYLLALPYPPSGCPDLTRCETAVHRSANLHLHDLVVAGRARRTGLGGLLLGHLVRQARDAGCERISLVSVAGSSRFWAARGFVAQPGVRVPPGYGAGAMYMSRRLDKEG</sequence>
<dbReference type="Proteomes" id="UP000320239">
    <property type="component" value="Unassembled WGS sequence"/>
</dbReference>
<dbReference type="PROSITE" id="PS51186">
    <property type="entry name" value="GNAT"/>
    <property type="match status" value="1"/>
</dbReference>
<dbReference type="RefSeq" id="WP_122982067.1">
    <property type="nucleotide sequence ID" value="NZ_BOMX01000070.1"/>
</dbReference>
<evidence type="ECO:0000313" key="4">
    <source>
        <dbReference type="EMBL" id="TWG24451.1"/>
    </source>
</evidence>
<feature type="domain" description="N-acetyltransferase" evidence="3">
    <location>
        <begin position="3"/>
        <end position="163"/>
    </location>
</feature>
<dbReference type="EMBL" id="VIWY01000002">
    <property type="protein sequence ID" value="TWG24451.1"/>
    <property type="molecule type" value="Genomic_DNA"/>
</dbReference>
<dbReference type="InterPro" id="IPR000182">
    <property type="entry name" value="GNAT_dom"/>
</dbReference>
<dbReference type="OrthoDB" id="3619482at2"/>
<protein>
    <submittedName>
        <fullName evidence="4">Putative N-acetyltransferase YhbS</fullName>
    </submittedName>
</protein>
<gene>
    <name evidence="4" type="ORF">FHX34_1021007</name>
</gene>
<name>A0A561WKR0_ACTTI</name>
<evidence type="ECO:0000256" key="1">
    <source>
        <dbReference type="ARBA" id="ARBA00022679"/>
    </source>
</evidence>
<dbReference type="InterPro" id="IPR050832">
    <property type="entry name" value="Bact_Acetyltransf"/>
</dbReference>
<dbReference type="Gene3D" id="3.40.630.30">
    <property type="match status" value="1"/>
</dbReference>
<dbReference type="Pfam" id="PF00583">
    <property type="entry name" value="Acetyltransf_1"/>
    <property type="match status" value="1"/>
</dbReference>
<keyword evidence="1 4" id="KW-0808">Transferase</keyword>
<evidence type="ECO:0000259" key="3">
    <source>
        <dbReference type="PROSITE" id="PS51186"/>
    </source>
</evidence>
<proteinExistence type="predicted"/>
<evidence type="ECO:0000256" key="2">
    <source>
        <dbReference type="ARBA" id="ARBA00023315"/>
    </source>
</evidence>
<keyword evidence="2" id="KW-0012">Acyltransferase</keyword>
<evidence type="ECO:0000313" key="5">
    <source>
        <dbReference type="Proteomes" id="UP000320239"/>
    </source>
</evidence>
<comment type="caution">
    <text evidence="4">The sequence shown here is derived from an EMBL/GenBank/DDBJ whole genome shotgun (WGS) entry which is preliminary data.</text>
</comment>
<keyword evidence="5" id="KW-1185">Reference proteome</keyword>
<dbReference type="InterPro" id="IPR016181">
    <property type="entry name" value="Acyl_CoA_acyltransferase"/>
</dbReference>
<organism evidence="4 5">
    <name type="scientific">Actinoplanes teichomyceticus</name>
    <dbReference type="NCBI Taxonomy" id="1867"/>
    <lineage>
        <taxon>Bacteria</taxon>
        <taxon>Bacillati</taxon>
        <taxon>Actinomycetota</taxon>
        <taxon>Actinomycetes</taxon>
        <taxon>Micromonosporales</taxon>
        <taxon>Micromonosporaceae</taxon>
        <taxon>Actinoplanes</taxon>
    </lineage>
</organism>
<reference evidence="4 5" key="1">
    <citation type="submission" date="2019-06" db="EMBL/GenBank/DDBJ databases">
        <title>Sequencing the genomes of 1000 actinobacteria strains.</title>
        <authorList>
            <person name="Klenk H.-P."/>
        </authorList>
    </citation>
    <scope>NUCLEOTIDE SEQUENCE [LARGE SCALE GENOMIC DNA]</scope>
    <source>
        <strain evidence="4 5">DSM 43866</strain>
    </source>
</reference>
<dbReference type="PANTHER" id="PTHR43877">
    <property type="entry name" value="AMINOALKYLPHOSPHONATE N-ACETYLTRANSFERASE-RELATED-RELATED"/>
    <property type="match status" value="1"/>
</dbReference>
<dbReference type="SUPFAM" id="SSF55729">
    <property type="entry name" value="Acyl-CoA N-acyltransferases (Nat)"/>
    <property type="match status" value="1"/>
</dbReference>